<evidence type="ECO:0000256" key="1">
    <source>
        <dbReference type="SAM" id="SignalP"/>
    </source>
</evidence>
<organism evidence="2 3">
    <name type="scientific">Peptoniphilus ovalis</name>
    <dbReference type="NCBI Taxonomy" id="2841503"/>
    <lineage>
        <taxon>Bacteria</taxon>
        <taxon>Bacillati</taxon>
        <taxon>Bacillota</taxon>
        <taxon>Tissierellia</taxon>
        <taxon>Tissierellales</taxon>
        <taxon>Peptoniphilaceae</taxon>
        <taxon>Peptoniphilus</taxon>
    </lineage>
</organism>
<dbReference type="EMBL" id="JAHLQO010000001">
    <property type="protein sequence ID" value="MBU5668219.1"/>
    <property type="molecule type" value="Genomic_DNA"/>
</dbReference>
<dbReference type="PANTHER" id="PTHR35271">
    <property type="entry name" value="ABC TRANSPORTER, SUBSTRATE-BINDING LIPOPROTEIN-RELATED"/>
    <property type="match status" value="1"/>
</dbReference>
<dbReference type="PROSITE" id="PS51257">
    <property type="entry name" value="PROKAR_LIPOPROTEIN"/>
    <property type="match status" value="1"/>
</dbReference>
<keyword evidence="1" id="KW-0732">Signal</keyword>
<dbReference type="InterPro" id="IPR007487">
    <property type="entry name" value="ABC_transpt-TYRBP-like"/>
</dbReference>
<gene>
    <name evidence="2" type="ORF">KQI68_00040</name>
</gene>
<dbReference type="CDD" id="cd06325">
    <property type="entry name" value="PBP1_ABC_unchar_transporter"/>
    <property type="match status" value="1"/>
</dbReference>
<evidence type="ECO:0000313" key="2">
    <source>
        <dbReference type="EMBL" id="MBU5668219.1"/>
    </source>
</evidence>
<feature type="signal peptide" evidence="1">
    <location>
        <begin position="1"/>
        <end position="21"/>
    </location>
</feature>
<feature type="chain" id="PRO_5046465181" evidence="1">
    <location>
        <begin position="22"/>
        <end position="348"/>
    </location>
</feature>
<keyword evidence="3" id="KW-1185">Reference proteome</keyword>
<protein>
    <submittedName>
        <fullName evidence="2">ABC transporter substrate-binding protein</fullName>
    </submittedName>
</protein>
<dbReference type="PANTHER" id="PTHR35271:SF1">
    <property type="entry name" value="ABC TRANSPORTER, SUBSTRATE-BINDING LIPOPROTEIN"/>
    <property type="match status" value="1"/>
</dbReference>
<proteinExistence type="predicted"/>
<evidence type="ECO:0000313" key="3">
    <source>
        <dbReference type="Proteomes" id="UP000783742"/>
    </source>
</evidence>
<dbReference type="Proteomes" id="UP000783742">
    <property type="component" value="Unassembled WGS sequence"/>
</dbReference>
<accession>A0ABS6FDG6</accession>
<reference evidence="2 3" key="1">
    <citation type="submission" date="2021-06" db="EMBL/GenBank/DDBJ databases">
        <authorList>
            <person name="Sun Q."/>
            <person name="Li D."/>
        </authorList>
    </citation>
    <scope>NUCLEOTIDE SEQUENCE [LARGE SCALE GENOMIC DNA]</scope>
    <source>
        <strain evidence="2 3">MSJ-1</strain>
    </source>
</reference>
<comment type="caution">
    <text evidence="2">The sequence shown here is derived from an EMBL/GenBank/DDBJ whole genome shotgun (WGS) entry which is preliminary data.</text>
</comment>
<dbReference type="Pfam" id="PF04392">
    <property type="entry name" value="ABC_sub_bind"/>
    <property type="match status" value="1"/>
</dbReference>
<sequence>MKKIMLIIAMLMLVGCSSPKGNDAKVEETNKAEATTATDDKVYKVGILQFAQHGSLDNCRTGVIEGLKEAGFEEGKNLEIDYQNAQADMGINSQIADSFVSNKYDMIISIATPSAMAAYNAAMNTDIPVIYTAVTDPVEAQLATEDGKSVGNITGTSDVLPVDAQLKLIREMLPDAKNVGILHTSSEANSDSMLATYKEIAPKYNFEIVDEAINTTSDIPLATDNILTKVDVMTNLLDNTVVNSLPQILDKANAKKIPIYGSEIEQVRIGCIGSEGIEYISLGNQTGKMAAKVLKGEAKASEMPFETILEPNLYLNKKVADNLGVTLSDALTGRATELFEEISAPEAK</sequence>
<name>A0ABS6FDG6_9FIRM</name>
<dbReference type="RefSeq" id="WP_216547869.1">
    <property type="nucleotide sequence ID" value="NZ_JAHLQO010000001.1"/>
</dbReference>